<keyword evidence="3" id="KW-1185">Reference proteome</keyword>
<evidence type="ECO:0000313" key="2">
    <source>
        <dbReference type="EMBL" id="KAJ9606677.1"/>
    </source>
</evidence>
<name>A0AA38X4H7_9EURO</name>
<protein>
    <submittedName>
        <fullName evidence="2">Uncharacterized protein</fullName>
    </submittedName>
</protein>
<dbReference type="AlphaFoldDB" id="A0AA38X4H7"/>
<evidence type="ECO:0000313" key="3">
    <source>
        <dbReference type="Proteomes" id="UP001172673"/>
    </source>
</evidence>
<dbReference type="Proteomes" id="UP001172673">
    <property type="component" value="Unassembled WGS sequence"/>
</dbReference>
<accession>A0AA38X4H7</accession>
<gene>
    <name evidence="2" type="ORF">H2200_008685</name>
</gene>
<proteinExistence type="predicted"/>
<organism evidence="2 3">
    <name type="scientific">Cladophialophora chaetospira</name>
    <dbReference type="NCBI Taxonomy" id="386627"/>
    <lineage>
        <taxon>Eukaryota</taxon>
        <taxon>Fungi</taxon>
        <taxon>Dikarya</taxon>
        <taxon>Ascomycota</taxon>
        <taxon>Pezizomycotina</taxon>
        <taxon>Eurotiomycetes</taxon>
        <taxon>Chaetothyriomycetidae</taxon>
        <taxon>Chaetothyriales</taxon>
        <taxon>Herpotrichiellaceae</taxon>
        <taxon>Cladophialophora</taxon>
    </lineage>
</organism>
<dbReference type="EMBL" id="JAPDRK010000013">
    <property type="protein sequence ID" value="KAJ9606677.1"/>
    <property type="molecule type" value="Genomic_DNA"/>
</dbReference>
<feature type="region of interest" description="Disordered" evidence="1">
    <location>
        <begin position="1"/>
        <end position="47"/>
    </location>
</feature>
<sequence length="66" mass="8116">RDYKPNNNHYHHHNDNDYDYDPNHNNYHDDDDDNNHNNVLYSDTNRTRPNMCLHSRRLLRQPGWNG</sequence>
<comment type="caution">
    <text evidence="2">The sequence shown here is derived from an EMBL/GenBank/DDBJ whole genome shotgun (WGS) entry which is preliminary data.</text>
</comment>
<feature type="non-terminal residue" evidence="2">
    <location>
        <position position="1"/>
    </location>
</feature>
<evidence type="ECO:0000256" key="1">
    <source>
        <dbReference type="SAM" id="MobiDB-lite"/>
    </source>
</evidence>
<reference evidence="2" key="1">
    <citation type="submission" date="2022-10" db="EMBL/GenBank/DDBJ databases">
        <title>Culturing micro-colonial fungi from biological soil crusts in the Mojave desert and describing Neophaeococcomyces mojavensis, and introducing the new genera and species Taxawa tesnikishii.</title>
        <authorList>
            <person name="Kurbessoian T."/>
            <person name="Stajich J.E."/>
        </authorList>
    </citation>
    <scope>NUCLEOTIDE SEQUENCE</scope>
    <source>
        <strain evidence="2">TK_41</strain>
    </source>
</reference>